<proteinExistence type="predicted"/>
<dbReference type="PROSITE" id="PS50213">
    <property type="entry name" value="FAS1"/>
    <property type="match status" value="2"/>
</dbReference>
<dbReference type="InterPro" id="IPR000782">
    <property type="entry name" value="FAS1_domain"/>
</dbReference>
<dbReference type="PANTHER" id="PTHR10900:SF77">
    <property type="entry name" value="FI19380P1"/>
    <property type="match status" value="1"/>
</dbReference>
<dbReference type="Pfam" id="PF02469">
    <property type="entry name" value="Fasciclin"/>
    <property type="match status" value="2"/>
</dbReference>
<protein>
    <recommendedName>
        <fullName evidence="2">FAS1 domain-containing protein</fullName>
    </recommendedName>
</protein>
<dbReference type="PROSITE" id="PS51257">
    <property type="entry name" value="PROKAR_LIPOPROTEIN"/>
    <property type="match status" value="1"/>
</dbReference>
<dbReference type="SMART" id="SM00554">
    <property type="entry name" value="FAS1"/>
    <property type="match status" value="2"/>
</dbReference>
<dbReference type="Proteomes" id="UP000239532">
    <property type="component" value="Unassembled WGS sequence"/>
</dbReference>
<evidence type="ECO:0000313" key="4">
    <source>
        <dbReference type="Proteomes" id="UP000239532"/>
    </source>
</evidence>
<evidence type="ECO:0000259" key="2">
    <source>
        <dbReference type="PROSITE" id="PS50213"/>
    </source>
</evidence>
<keyword evidence="4" id="KW-1185">Reference proteome</keyword>
<dbReference type="AlphaFoldDB" id="A0A2S9WR62"/>
<sequence length="319" mass="34762">MKKFLNSFLFLSVLVLAVSCVDDDDNMNVINGPTALDFLEESPDHTSMVAALERTQLDFTLDQEGSLTIFAPNNQAFSTFLAANSYSSIEAVPEDLLRTILLYHVQSDIKTTGQFNSQYFKTLAQVGNAQIDVFVEVENNTLRINDESTVTDPDNRVSNGIVHIVDDVLDLPSIYTLISSNPNFSNLTTALDQEGLSIVLDNNDDASAPFTLFAPSDPAFAAFIASDPNDQFETIQDVLDQNNFDDKLLYHVLGSQALRQDAFENGATIDPLGTGTFTVNTTSGISIIDGSGNTINLVATNITAFNGVIHTLDFVLQQQ</sequence>
<feature type="domain" description="FAS1" evidence="2">
    <location>
        <begin position="32"/>
        <end position="169"/>
    </location>
</feature>
<reference evidence="3 4" key="1">
    <citation type="submission" date="2016-11" db="EMBL/GenBank/DDBJ databases">
        <title>Trade-off between light-utilization and light-protection in marine flavobacteria.</title>
        <authorList>
            <person name="Kumagai Y."/>
        </authorList>
    </citation>
    <scope>NUCLEOTIDE SEQUENCE [LARGE SCALE GENOMIC DNA]</scope>
    <source>
        <strain evidence="3 4">JCM 17109</strain>
    </source>
</reference>
<organism evidence="3 4">
    <name type="scientific">Nonlabens agnitus</name>
    <dbReference type="NCBI Taxonomy" id="870484"/>
    <lineage>
        <taxon>Bacteria</taxon>
        <taxon>Pseudomonadati</taxon>
        <taxon>Bacteroidota</taxon>
        <taxon>Flavobacteriia</taxon>
        <taxon>Flavobacteriales</taxon>
        <taxon>Flavobacteriaceae</taxon>
        <taxon>Nonlabens</taxon>
    </lineage>
</organism>
<accession>A0A2S9WR62</accession>
<feature type="domain" description="FAS1" evidence="2">
    <location>
        <begin position="171"/>
        <end position="316"/>
    </location>
</feature>
<keyword evidence="1" id="KW-0732">Signal</keyword>
<feature type="signal peptide" evidence="1">
    <location>
        <begin position="1"/>
        <end position="17"/>
    </location>
</feature>
<gene>
    <name evidence="3" type="ORF">BST86_02030</name>
</gene>
<dbReference type="InterPro" id="IPR036378">
    <property type="entry name" value="FAS1_dom_sf"/>
</dbReference>
<name>A0A2S9WR62_9FLAO</name>
<evidence type="ECO:0000256" key="1">
    <source>
        <dbReference type="SAM" id="SignalP"/>
    </source>
</evidence>
<dbReference type="EMBL" id="MQUC01000003">
    <property type="protein sequence ID" value="PRP65949.1"/>
    <property type="molecule type" value="Genomic_DNA"/>
</dbReference>
<dbReference type="PANTHER" id="PTHR10900">
    <property type="entry name" value="PERIOSTIN-RELATED"/>
    <property type="match status" value="1"/>
</dbReference>
<dbReference type="Gene3D" id="2.30.180.10">
    <property type="entry name" value="FAS1 domain"/>
    <property type="match status" value="2"/>
</dbReference>
<dbReference type="InterPro" id="IPR050904">
    <property type="entry name" value="Adhesion/Biosynth-related"/>
</dbReference>
<comment type="caution">
    <text evidence="3">The sequence shown here is derived from an EMBL/GenBank/DDBJ whole genome shotgun (WGS) entry which is preliminary data.</text>
</comment>
<evidence type="ECO:0000313" key="3">
    <source>
        <dbReference type="EMBL" id="PRP65949.1"/>
    </source>
</evidence>
<feature type="chain" id="PRO_5015536896" description="FAS1 domain-containing protein" evidence="1">
    <location>
        <begin position="18"/>
        <end position="319"/>
    </location>
</feature>
<dbReference type="SUPFAM" id="SSF82153">
    <property type="entry name" value="FAS1 domain"/>
    <property type="match status" value="2"/>
</dbReference>